<accession>F8B5Q9</accession>
<keyword evidence="3" id="KW-1185">Reference proteome</keyword>
<keyword evidence="1" id="KW-0812">Transmembrane</keyword>
<dbReference type="AlphaFoldDB" id="F8B5Q9"/>
<keyword evidence="1" id="KW-1133">Transmembrane helix</keyword>
<feature type="transmembrane region" description="Helical" evidence="1">
    <location>
        <begin position="19"/>
        <end position="38"/>
    </location>
</feature>
<proteinExistence type="predicted"/>
<protein>
    <submittedName>
        <fullName evidence="2">Uncharacterized protein</fullName>
    </submittedName>
</protein>
<dbReference type="InterPro" id="IPR045924">
    <property type="entry name" value="DUF6343"/>
</dbReference>
<dbReference type="EMBL" id="CP002801">
    <property type="protein sequence ID" value="AEH10147.1"/>
    <property type="molecule type" value="Genomic_DNA"/>
</dbReference>
<name>F8B5Q9_9ACTN</name>
<gene>
    <name evidence="2" type="ordered locus">FsymDg_2811</name>
</gene>
<keyword evidence="1" id="KW-0472">Membrane</keyword>
<dbReference type="Proteomes" id="UP000001549">
    <property type="component" value="Chromosome"/>
</dbReference>
<dbReference type="Pfam" id="PF19870">
    <property type="entry name" value="DUF6343"/>
    <property type="match status" value="1"/>
</dbReference>
<dbReference type="HOGENOM" id="CLU_2716567_0_0_11"/>
<dbReference type="KEGG" id="fsy:FsymDg_2811"/>
<dbReference type="RefSeq" id="WP_013874054.1">
    <property type="nucleotide sequence ID" value="NC_015656.1"/>
</dbReference>
<sequence>MNGGPGGYPPARSALGLRFALALFGLLFATAMCAYFAVRDQPALAVLLGLVALTAVVDLFVIVRRVRREHRW</sequence>
<evidence type="ECO:0000256" key="1">
    <source>
        <dbReference type="SAM" id="Phobius"/>
    </source>
</evidence>
<reference evidence="2 3" key="1">
    <citation type="submission" date="2011-05" db="EMBL/GenBank/DDBJ databases">
        <title>Complete sequence of chromosome of Frankia symbiont of Datisca glomerata.</title>
        <authorList>
            <consortium name="US DOE Joint Genome Institute"/>
            <person name="Lucas S."/>
            <person name="Han J."/>
            <person name="Lapidus A."/>
            <person name="Cheng J.-F."/>
            <person name="Goodwin L."/>
            <person name="Pitluck S."/>
            <person name="Peters L."/>
            <person name="Mikhailova N."/>
            <person name="Chertkov O."/>
            <person name="Teshima H."/>
            <person name="Han C."/>
            <person name="Tapia R."/>
            <person name="Land M."/>
            <person name="Hauser L."/>
            <person name="Kyrpides N."/>
            <person name="Ivanova N."/>
            <person name="Pagani I."/>
            <person name="Berry A."/>
            <person name="Pawlowski K."/>
            <person name="Persson T."/>
            <person name="Vanden Heuvel B."/>
            <person name="Benson D."/>
            <person name="Woyke T."/>
        </authorList>
    </citation>
    <scope>NUCLEOTIDE SEQUENCE [LARGE SCALE GENOMIC DNA]</scope>
    <source>
        <strain evidence="3">4085684</strain>
    </source>
</reference>
<evidence type="ECO:0000313" key="2">
    <source>
        <dbReference type="EMBL" id="AEH10147.1"/>
    </source>
</evidence>
<organism evidence="2 3">
    <name type="scientific">Candidatus Protofrankia datiscae</name>
    <dbReference type="NCBI Taxonomy" id="2716812"/>
    <lineage>
        <taxon>Bacteria</taxon>
        <taxon>Bacillati</taxon>
        <taxon>Actinomycetota</taxon>
        <taxon>Actinomycetes</taxon>
        <taxon>Frankiales</taxon>
        <taxon>Frankiaceae</taxon>
        <taxon>Protofrankia</taxon>
    </lineage>
</organism>
<evidence type="ECO:0000313" key="3">
    <source>
        <dbReference type="Proteomes" id="UP000001549"/>
    </source>
</evidence>
<feature type="transmembrane region" description="Helical" evidence="1">
    <location>
        <begin position="44"/>
        <end position="63"/>
    </location>
</feature>